<dbReference type="Pfam" id="PF02954">
    <property type="entry name" value="HTH_8"/>
    <property type="match status" value="1"/>
</dbReference>
<evidence type="ECO:0000256" key="1">
    <source>
        <dbReference type="ARBA" id="ARBA00022741"/>
    </source>
</evidence>
<dbReference type="OrthoDB" id="5288224at2"/>
<dbReference type="SUPFAM" id="SSF46689">
    <property type="entry name" value="Homeodomain-like"/>
    <property type="match status" value="1"/>
</dbReference>
<dbReference type="GO" id="GO:0005524">
    <property type="term" value="F:ATP binding"/>
    <property type="evidence" value="ECO:0007669"/>
    <property type="project" value="UniProtKB-KW"/>
</dbReference>
<dbReference type="FunFam" id="3.40.50.300:FF:000006">
    <property type="entry name" value="DNA-binding transcriptional regulator NtrC"/>
    <property type="match status" value="1"/>
</dbReference>
<dbReference type="InterPro" id="IPR025943">
    <property type="entry name" value="Sigma_54_int_dom_ATP-bd_2"/>
</dbReference>
<dbReference type="CDD" id="cd00009">
    <property type="entry name" value="AAA"/>
    <property type="match status" value="1"/>
</dbReference>
<dbReference type="PANTHER" id="PTHR32071:SF77">
    <property type="entry name" value="TRANSCRIPTIONAL REGULATORY PROTEIN"/>
    <property type="match status" value="1"/>
</dbReference>
<dbReference type="InterPro" id="IPR058031">
    <property type="entry name" value="AAA_lid_NorR"/>
</dbReference>
<dbReference type="InterPro" id="IPR029016">
    <property type="entry name" value="GAF-like_dom_sf"/>
</dbReference>
<dbReference type="InterPro" id="IPR003018">
    <property type="entry name" value="GAF"/>
</dbReference>
<dbReference type="Gene3D" id="3.30.450.40">
    <property type="match status" value="1"/>
</dbReference>
<evidence type="ECO:0000313" key="7">
    <source>
        <dbReference type="EMBL" id="GBG15324.1"/>
    </source>
</evidence>
<evidence type="ECO:0000313" key="8">
    <source>
        <dbReference type="Proteomes" id="UP000245081"/>
    </source>
</evidence>
<keyword evidence="5" id="KW-0804">Transcription</keyword>
<dbReference type="InterPro" id="IPR027417">
    <property type="entry name" value="P-loop_NTPase"/>
</dbReference>
<evidence type="ECO:0000256" key="4">
    <source>
        <dbReference type="ARBA" id="ARBA00023125"/>
    </source>
</evidence>
<dbReference type="Pfam" id="PF01590">
    <property type="entry name" value="GAF"/>
    <property type="match status" value="1"/>
</dbReference>
<dbReference type="RefSeq" id="WP_109016482.1">
    <property type="nucleotide sequence ID" value="NZ_BDOQ01000018.1"/>
</dbReference>
<dbReference type="InterPro" id="IPR003593">
    <property type="entry name" value="AAA+_ATPase"/>
</dbReference>
<dbReference type="PROSITE" id="PS50045">
    <property type="entry name" value="SIGMA54_INTERACT_4"/>
    <property type="match status" value="1"/>
</dbReference>
<keyword evidence="4" id="KW-0238">DNA-binding</keyword>
<dbReference type="Gene3D" id="3.40.50.300">
    <property type="entry name" value="P-loop containing nucleotide triphosphate hydrolases"/>
    <property type="match status" value="1"/>
</dbReference>
<dbReference type="InterPro" id="IPR025944">
    <property type="entry name" value="Sigma_54_int_dom_CS"/>
</dbReference>
<dbReference type="Gene3D" id="1.10.8.60">
    <property type="match status" value="1"/>
</dbReference>
<dbReference type="InterPro" id="IPR002197">
    <property type="entry name" value="HTH_Fis"/>
</dbReference>
<dbReference type="Pfam" id="PF00158">
    <property type="entry name" value="Sigma54_activat"/>
    <property type="match status" value="1"/>
</dbReference>
<gene>
    <name evidence="7" type="ORF">NMK_2927</name>
</gene>
<dbReference type="SMART" id="SM00382">
    <property type="entry name" value="AAA"/>
    <property type="match status" value="1"/>
</dbReference>
<organism evidence="7 8">
    <name type="scientific">Novimethylophilus kurashikiensis</name>
    <dbReference type="NCBI Taxonomy" id="1825523"/>
    <lineage>
        <taxon>Bacteria</taxon>
        <taxon>Pseudomonadati</taxon>
        <taxon>Pseudomonadota</taxon>
        <taxon>Betaproteobacteria</taxon>
        <taxon>Nitrosomonadales</taxon>
        <taxon>Methylophilaceae</taxon>
        <taxon>Novimethylophilus</taxon>
    </lineage>
</organism>
<dbReference type="PRINTS" id="PR01590">
    <property type="entry name" value="HTHFIS"/>
</dbReference>
<evidence type="ECO:0000256" key="5">
    <source>
        <dbReference type="ARBA" id="ARBA00023163"/>
    </source>
</evidence>
<dbReference type="PANTHER" id="PTHR32071">
    <property type="entry name" value="TRANSCRIPTIONAL REGULATORY PROTEIN"/>
    <property type="match status" value="1"/>
</dbReference>
<sequence length="641" mass="70222">MARSLASNRIASARLQLLDGTVPTGVLPEPIERSWSRCISTGLPADMAMRIEPLPHQALSEICESNARLLHQAQPEMENLHAQIAGTQNMVILTDAQGTILHALGNPTFVSKAERVALQPGVSWCEENTGTNAIGTALVEQTPVMVMGEEHYFARNAFLNCSAAPILDPYGKIIGVLDISGDHRQPQAHTLALVRMSAQMIENRLFTAEFPRDITLHFHTRPEFVGTLWEGIAVFSPVGKLLAINKNAQRLLGLNLHEPLTGTEFGKLFDSTLEALLDLQYRTGSRYQTLRTSQGNPLYAKIEADVPPSTRKPTGNNSAKNKLAESAVLEAPLDTLNTGDPQLTRAISALKKIAGRDIAILIEGETGTGKELLAKAIHASGPRHKGPFVAINCASIPEGLIEAELFGYEDGAFTGAKRSGARGKIMQAHGGTLFLDEIGDMPMALQARLLRVLQERELTPLGSPKSLPVDIAVISATNHQLKSLVESSRFREDLYYRLNGLRIVLPPLRDRDDLSALAEQILDEESRTSVKLDRETLALFKRHPWPGNIRQLRNVLRTALAFIDDDAVVYPHHLPEDFLDELRTASTSDFPDLPQPSLPTAEGQLIRRAIAEHHGNITIAAKHLGISRATLYRKVKRLGIG</sequence>
<feature type="domain" description="Sigma-54 factor interaction" evidence="6">
    <location>
        <begin position="336"/>
        <end position="561"/>
    </location>
</feature>
<dbReference type="Proteomes" id="UP000245081">
    <property type="component" value="Unassembled WGS sequence"/>
</dbReference>
<reference evidence="7 8" key="1">
    <citation type="journal article" date="2018" name="Environ. Microbiol.">
        <title>Isolation and genomic characterization of Novimethylophilus kurashikiensis gen. nov. sp. nov., a new lanthanide-dependent methylotrophic species of Methylophilaceae.</title>
        <authorList>
            <person name="Lv H."/>
            <person name="Sahin N."/>
            <person name="Tani A."/>
        </authorList>
    </citation>
    <scope>NUCLEOTIDE SEQUENCE [LARGE SCALE GENOMIC DNA]</scope>
    <source>
        <strain evidence="7 8">La2-4</strain>
    </source>
</reference>
<keyword evidence="8" id="KW-1185">Reference proteome</keyword>
<dbReference type="Gene3D" id="1.10.10.60">
    <property type="entry name" value="Homeodomain-like"/>
    <property type="match status" value="1"/>
</dbReference>
<evidence type="ECO:0000259" key="6">
    <source>
        <dbReference type="PROSITE" id="PS50045"/>
    </source>
</evidence>
<dbReference type="InterPro" id="IPR002078">
    <property type="entry name" value="Sigma_54_int"/>
</dbReference>
<dbReference type="InterPro" id="IPR025662">
    <property type="entry name" value="Sigma_54_int_dom_ATP-bd_1"/>
</dbReference>
<keyword evidence="1" id="KW-0547">Nucleotide-binding</keyword>
<dbReference type="InterPro" id="IPR009057">
    <property type="entry name" value="Homeodomain-like_sf"/>
</dbReference>
<dbReference type="EMBL" id="BDOQ01000018">
    <property type="protein sequence ID" value="GBG15324.1"/>
    <property type="molecule type" value="Genomic_DNA"/>
</dbReference>
<accession>A0A2R5FGL9</accession>
<dbReference type="GO" id="GO:0043565">
    <property type="term" value="F:sequence-specific DNA binding"/>
    <property type="evidence" value="ECO:0007669"/>
    <property type="project" value="InterPro"/>
</dbReference>
<evidence type="ECO:0000256" key="3">
    <source>
        <dbReference type="ARBA" id="ARBA00023015"/>
    </source>
</evidence>
<comment type="caution">
    <text evidence="7">The sequence shown here is derived from an EMBL/GenBank/DDBJ whole genome shotgun (WGS) entry which is preliminary data.</text>
</comment>
<keyword evidence="3" id="KW-0805">Transcription regulation</keyword>
<dbReference type="AlphaFoldDB" id="A0A2R5FGL9"/>
<dbReference type="PROSITE" id="PS00675">
    <property type="entry name" value="SIGMA54_INTERACT_1"/>
    <property type="match status" value="1"/>
</dbReference>
<dbReference type="SUPFAM" id="SSF55781">
    <property type="entry name" value="GAF domain-like"/>
    <property type="match status" value="1"/>
</dbReference>
<evidence type="ECO:0000256" key="2">
    <source>
        <dbReference type="ARBA" id="ARBA00022840"/>
    </source>
</evidence>
<dbReference type="SUPFAM" id="SSF52540">
    <property type="entry name" value="P-loop containing nucleoside triphosphate hydrolases"/>
    <property type="match status" value="1"/>
</dbReference>
<dbReference type="Pfam" id="PF25601">
    <property type="entry name" value="AAA_lid_14"/>
    <property type="match status" value="1"/>
</dbReference>
<dbReference type="PROSITE" id="PS00676">
    <property type="entry name" value="SIGMA54_INTERACT_2"/>
    <property type="match status" value="1"/>
</dbReference>
<dbReference type="GO" id="GO:0006355">
    <property type="term" value="P:regulation of DNA-templated transcription"/>
    <property type="evidence" value="ECO:0007669"/>
    <property type="project" value="InterPro"/>
</dbReference>
<dbReference type="PROSITE" id="PS00688">
    <property type="entry name" value="SIGMA54_INTERACT_3"/>
    <property type="match status" value="1"/>
</dbReference>
<proteinExistence type="predicted"/>
<keyword evidence="2" id="KW-0067">ATP-binding</keyword>
<name>A0A2R5FGL9_9PROT</name>
<protein>
    <submittedName>
        <fullName evidence="7">Fis family transcriptional regulator</fullName>
    </submittedName>
</protein>